<evidence type="ECO:0000313" key="3">
    <source>
        <dbReference type="EMBL" id="MFI9104660.1"/>
    </source>
</evidence>
<proteinExistence type="predicted"/>
<gene>
    <name evidence="3" type="ORF">ACIGXA_29520</name>
</gene>
<feature type="signal peptide" evidence="1">
    <location>
        <begin position="1"/>
        <end position="27"/>
    </location>
</feature>
<dbReference type="GO" id="GO:0016787">
    <property type="term" value="F:hydrolase activity"/>
    <property type="evidence" value="ECO:0007669"/>
    <property type="project" value="UniProtKB-KW"/>
</dbReference>
<keyword evidence="1" id="KW-0732">Signal</keyword>
<dbReference type="EMBL" id="JBITYG010000010">
    <property type="protein sequence ID" value="MFI9104660.1"/>
    <property type="molecule type" value="Genomic_DNA"/>
</dbReference>
<feature type="chain" id="PRO_5045931102" evidence="1">
    <location>
        <begin position="28"/>
        <end position="301"/>
    </location>
</feature>
<keyword evidence="3" id="KW-0378">Hydrolase</keyword>
<dbReference type="EC" id="3.4.21.-" evidence="3"/>
<name>A0ABW8CDY1_9ACTN</name>
<evidence type="ECO:0000313" key="4">
    <source>
        <dbReference type="Proteomes" id="UP001614394"/>
    </source>
</evidence>
<feature type="domain" description="Peptidase S1" evidence="2">
    <location>
        <begin position="99"/>
        <end position="213"/>
    </location>
</feature>
<protein>
    <submittedName>
        <fullName evidence="3">Trypsin-like serine peptidase</fullName>
        <ecNumber evidence="3">3.4.21.-</ecNumber>
    </submittedName>
</protein>
<evidence type="ECO:0000256" key="1">
    <source>
        <dbReference type="SAM" id="SignalP"/>
    </source>
</evidence>
<accession>A0ABW8CDY1</accession>
<organism evidence="3 4">
    <name type="scientific">Streptomyces fildesensis</name>
    <dbReference type="NCBI Taxonomy" id="375757"/>
    <lineage>
        <taxon>Bacteria</taxon>
        <taxon>Bacillati</taxon>
        <taxon>Actinomycetota</taxon>
        <taxon>Actinomycetes</taxon>
        <taxon>Kitasatosporales</taxon>
        <taxon>Streptomycetaceae</taxon>
        <taxon>Streptomyces</taxon>
    </lineage>
</organism>
<dbReference type="Gene3D" id="2.40.10.10">
    <property type="entry name" value="Trypsin-like serine proteases"/>
    <property type="match status" value="2"/>
</dbReference>
<dbReference type="SUPFAM" id="SSF50494">
    <property type="entry name" value="Trypsin-like serine proteases"/>
    <property type="match status" value="1"/>
</dbReference>
<dbReference type="InterPro" id="IPR009003">
    <property type="entry name" value="Peptidase_S1_PA"/>
</dbReference>
<dbReference type="InterPro" id="IPR001254">
    <property type="entry name" value="Trypsin_dom"/>
</dbReference>
<dbReference type="Proteomes" id="UP001614394">
    <property type="component" value="Unassembled WGS sequence"/>
</dbReference>
<reference evidence="3 4" key="1">
    <citation type="submission" date="2024-10" db="EMBL/GenBank/DDBJ databases">
        <title>The Natural Products Discovery Center: Release of the First 8490 Sequenced Strains for Exploring Actinobacteria Biosynthetic Diversity.</title>
        <authorList>
            <person name="Kalkreuter E."/>
            <person name="Kautsar S.A."/>
            <person name="Yang D."/>
            <person name="Bader C.D."/>
            <person name="Teijaro C.N."/>
            <person name="Fluegel L."/>
            <person name="Davis C.M."/>
            <person name="Simpson J.R."/>
            <person name="Lauterbach L."/>
            <person name="Steele A.D."/>
            <person name="Gui C."/>
            <person name="Meng S."/>
            <person name="Li G."/>
            <person name="Viehrig K."/>
            <person name="Ye F."/>
            <person name="Su P."/>
            <person name="Kiefer A.F."/>
            <person name="Nichols A."/>
            <person name="Cepeda A.J."/>
            <person name="Yan W."/>
            <person name="Fan B."/>
            <person name="Jiang Y."/>
            <person name="Adhikari A."/>
            <person name="Zheng C.-J."/>
            <person name="Schuster L."/>
            <person name="Cowan T.M."/>
            <person name="Smanski M.J."/>
            <person name="Chevrette M.G."/>
            <person name="De Carvalho L.P.S."/>
            <person name="Shen B."/>
        </authorList>
    </citation>
    <scope>NUCLEOTIDE SEQUENCE [LARGE SCALE GENOMIC DNA]</scope>
    <source>
        <strain evidence="3 4">NPDC053399</strain>
    </source>
</reference>
<sequence>MVKRFALPLACTLVLTAAALWTPWASPQPNAREVWTNQAAAQFWTPERMANAMPQTAPFGPEELPLPNANVSTTIAPAGAARHINGIPTVGVLFSVDDSAEAHFCSASVVHSPSRSLLLTAAHCEAGTDVVFVPDYVKGAKTQPYGTWAVDQVFTDPRWDDYDTGSGSDYDFAFARVKKNDEGRSIEDITGANVLTRTPGWTNKVTVIGYPGEAFDPTGRAISCTTATSRLSGLRQLQMDCGGYYDGTSGSPWLLDFDPKTKTGKVIGLVGGLDGGGPDDSVSYSPLFEDALFTLYRTAGG</sequence>
<dbReference type="Pfam" id="PF00089">
    <property type="entry name" value="Trypsin"/>
    <property type="match status" value="1"/>
</dbReference>
<dbReference type="PROSITE" id="PS00134">
    <property type="entry name" value="TRYPSIN_HIS"/>
    <property type="match status" value="1"/>
</dbReference>
<dbReference type="InterPro" id="IPR018114">
    <property type="entry name" value="TRYPSIN_HIS"/>
</dbReference>
<comment type="caution">
    <text evidence="3">The sequence shown here is derived from an EMBL/GenBank/DDBJ whole genome shotgun (WGS) entry which is preliminary data.</text>
</comment>
<dbReference type="RefSeq" id="WP_399655222.1">
    <property type="nucleotide sequence ID" value="NZ_JBITYG010000010.1"/>
</dbReference>
<evidence type="ECO:0000259" key="2">
    <source>
        <dbReference type="Pfam" id="PF00089"/>
    </source>
</evidence>
<dbReference type="InterPro" id="IPR043504">
    <property type="entry name" value="Peptidase_S1_PA_chymotrypsin"/>
</dbReference>
<keyword evidence="4" id="KW-1185">Reference proteome</keyword>